<gene>
    <name evidence="13" type="ordered locus">ZMO1354</name>
</gene>
<dbReference type="PRINTS" id="PR01021">
    <property type="entry name" value="OMPADOMAIN"/>
</dbReference>
<name>Q5NMT2_ZYMMO</name>
<keyword evidence="8" id="KW-0998">Cell outer membrane</keyword>
<evidence type="ECO:0000256" key="9">
    <source>
        <dbReference type="PROSITE-ProRule" id="PRU00473"/>
    </source>
</evidence>
<dbReference type="InterPro" id="IPR006665">
    <property type="entry name" value="OmpA-like"/>
</dbReference>
<evidence type="ECO:0000313" key="14">
    <source>
        <dbReference type="Proteomes" id="UP000001173"/>
    </source>
</evidence>
<evidence type="ECO:0000259" key="12">
    <source>
        <dbReference type="PROSITE" id="PS51123"/>
    </source>
</evidence>
<organism evidence="13 14">
    <name type="scientific">Zymomonas mobilis subsp. mobilis (strain ATCC 31821 / ZM4 / CP4)</name>
    <dbReference type="NCBI Taxonomy" id="264203"/>
    <lineage>
        <taxon>Bacteria</taxon>
        <taxon>Pseudomonadati</taxon>
        <taxon>Pseudomonadota</taxon>
        <taxon>Alphaproteobacteria</taxon>
        <taxon>Sphingomonadales</taxon>
        <taxon>Zymomonadaceae</taxon>
        <taxon>Zymomonas</taxon>
    </lineage>
</organism>
<dbReference type="InterPro" id="IPR006664">
    <property type="entry name" value="OMP_bac"/>
</dbReference>
<protein>
    <submittedName>
        <fullName evidence="13">OmpA/MotB domain protein</fullName>
    </submittedName>
</protein>
<feature type="chain" id="PRO_5004260583" evidence="11">
    <location>
        <begin position="22"/>
        <end position="366"/>
    </location>
</feature>
<dbReference type="HOGENOM" id="CLU_057473_4_0_5"/>
<dbReference type="RefSeq" id="WP_011241148.1">
    <property type="nucleotide sequence ID" value="NC_006526.2"/>
</dbReference>
<reference evidence="13 14" key="2">
    <citation type="journal article" date="2009" name="Nat. Biotechnol.">
        <title>Improved genome annotation for Zymomonas mobilis.</title>
        <authorList>
            <person name="Yang S."/>
            <person name="Pappas K.M."/>
            <person name="Hauser L.J."/>
            <person name="Land M.L."/>
            <person name="Chen G.L."/>
            <person name="Hurst G.B."/>
            <person name="Pan C."/>
            <person name="Kouvelis V.N."/>
            <person name="Typas M.A."/>
            <person name="Pelletier D.A."/>
            <person name="Klingeman D.M."/>
            <person name="Chang Y.J."/>
            <person name="Samatova N.F."/>
            <person name="Brown S.D."/>
        </authorList>
    </citation>
    <scope>NUCLEOTIDE SEQUENCE [LARGE SCALE GENOMIC DNA]</scope>
    <source>
        <strain evidence="14">ATCC 31821 / ZM4 / CP4</strain>
    </source>
</reference>
<dbReference type="InterPro" id="IPR011250">
    <property type="entry name" value="OMP/PagP_B-barrel"/>
</dbReference>
<feature type="domain" description="OmpA-like" evidence="12">
    <location>
        <begin position="247"/>
        <end position="364"/>
    </location>
</feature>
<dbReference type="InterPro" id="IPR050330">
    <property type="entry name" value="Bact_OuterMem_StrucFunc"/>
</dbReference>
<reference evidence="13 14" key="1">
    <citation type="journal article" date="2005" name="Nat. Biotechnol.">
        <title>The genome sequence of the ethanologenic bacterium Zymomonas mobilis ZM4.</title>
        <authorList>
            <person name="Seo J.S."/>
            <person name="Chong H."/>
            <person name="Park H.S."/>
            <person name="Yoon K.O."/>
            <person name="Jung C."/>
            <person name="Kim J.J."/>
            <person name="Hong J.H."/>
            <person name="Kim H."/>
            <person name="Kim J.H."/>
            <person name="Kil J.I."/>
            <person name="Park C.J."/>
            <person name="Oh H.M."/>
            <person name="Lee J.S."/>
            <person name="Jin S.J."/>
            <person name="Um H.W."/>
            <person name="Lee H.J."/>
            <person name="Oh S.J."/>
            <person name="Kim J.Y."/>
            <person name="Kang H.L."/>
            <person name="Lee S.Y."/>
            <person name="Lee K.J."/>
            <person name="Kang H.S."/>
        </authorList>
    </citation>
    <scope>NUCLEOTIDE SEQUENCE [LARGE SCALE GENOMIC DNA]</scope>
    <source>
        <strain evidence="14">ATCC 31821 / ZM4 / CP4</strain>
    </source>
</reference>
<dbReference type="GO" id="GO:0015288">
    <property type="term" value="F:porin activity"/>
    <property type="evidence" value="ECO:0007669"/>
    <property type="project" value="UniProtKB-KW"/>
</dbReference>
<dbReference type="GO" id="GO:0006811">
    <property type="term" value="P:monoatomic ion transport"/>
    <property type="evidence" value="ECO:0007669"/>
    <property type="project" value="UniProtKB-KW"/>
</dbReference>
<keyword evidence="7 9" id="KW-0472">Membrane</keyword>
<keyword evidence="11" id="KW-0732">Signal</keyword>
<dbReference type="STRING" id="264203.ZMO1354"/>
<proteinExistence type="predicted"/>
<dbReference type="SUPFAM" id="SSF103088">
    <property type="entry name" value="OmpA-like"/>
    <property type="match status" value="1"/>
</dbReference>
<sequence length="366" mass="38606">MRKLAIVAALASSAIAAPALARDGAWYVSVDGGGLFVEDIHYKLPNAQSARLGNKAGYDVDANVGYDFGPFRVEGEAAYKSSNNKNFSVSGPNGGSSRNHGSTDVLSFMLNGMFDFGGKNDGVSGFIGGGVGVARVALNHYSLGGSGSFANDNDAHFAWQVIAGIRKPVTKMIDFELKYRFFNVNGLNFRTTDMGNMSGRYRSHSVLAGLVFNFGEPKAAQPAPPPMPAPPPPTPPAPPPPEEPPAPPVPAIPGPFLVFFDFDKYNITPEAASILDNVASSYAQTGQARVVVAGYTDTAGPAKYNMGLSQRRADSVKAYLVGKGVPDDAMATEAYGKTHLLVQTADGVREPQNRRVEITFGPGSGQ</sequence>
<comment type="subcellular location">
    <subcellularLocation>
        <location evidence="1">Cell outer membrane</location>
        <topology evidence="1">Multi-pass membrane protein</topology>
    </subcellularLocation>
</comment>
<evidence type="ECO:0000256" key="3">
    <source>
        <dbReference type="ARBA" id="ARBA00022452"/>
    </source>
</evidence>
<evidence type="ECO:0000256" key="4">
    <source>
        <dbReference type="ARBA" id="ARBA00022692"/>
    </source>
</evidence>
<keyword evidence="3" id="KW-1134">Transmembrane beta strand</keyword>
<keyword evidence="6" id="KW-0626">Porin</keyword>
<dbReference type="Proteomes" id="UP000001173">
    <property type="component" value="Chromosome"/>
</dbReference>
<evidence type="ECO:0000256" key="10">
    <source>
        <dbReference type="SAM" id="MobiDB-lite"/>
    </source>
</evidence>
<accession>Q5NMT2</accession>
<dbReference type="InterPro" id="IPR036737">
    <property type="entry name" value="OmpA-like_sf"/>
</dbReference>
<dbReference type="KEGG" id="zmo:ZMO1354"/>
<dbReference type="PANTHER" id="PTHR30329">
    <property type="entry name" value="STATOR ELEMENT OF FLAGELLAR MOTOR COMPLEX"/>
    <property type="match status" value="1"/>
</dbReference>
<evidence type="ECO:0000256" key="6">
    <source>
        <dbReference type="ARBA" id="ARBA00023114"/>
    </source>
</evidence>
<evidence type="ECO:0000256" key="1">
    <source>
        <dbReference type="ARBA" id="ARBA00004571"/>
    </source>
</evidence>
<feature type="signal peptide" evidence="11">
    <location>
        <begin position="1"/>
        <end position="21"/>
    </location>
</feature>
<keyword evidence="2" id="KW-0813">Transport</keyword>
<keyword evidence="5" id="KW-0406">Ion transport</keyword>
<evidence type="ECO:0000256" key="7">
    <source>
        <dbReference type="ARBA" id="ARBA00023136"/>
    </source>
</evidence>
<dbReference type="eggNOG" id="COG2885">
    <property type="taxonomic scope" value="Bacteria"/>
</dbReference>
<dbReference type="SUPFAM" id="SSF56925">
    <property type="entry name" value="OMPA-like"/>
    <property type="match status" value="1"/>
</dbReference>
<dbReference type="eggNOG" id="COG3637">
    <property type="taxonomic scope" value="Bacteria"/>
</dbReference>
<evidence type="ECO:0000256" key="8">
    <source>
        <dbReference type="ARBA" id="ARBA00023237"/>
    </source>
</evidence>
<dbReference type="GO" id="GO:0046930">
    <property type="term" value="C:pore complex"/>
    <property type="evidence" value="ECO:0007669"/>
    <property type="project" value="UniProtKB-KW"/>
</dbReference>
<keyword evidence="4" id="KW-0812">Transmembrane</keyword>
<evidence type="ECO:0000256" key="11">
    <source>
        <dbReference type="SAM" id="SignalP"/>
    </source>
</evidence>
<dbReference type="Pfam" id="PF00691">
    <property type="entry name" value="OmpA"/>
    <property type="match status" value="1"/>
</dbReference>
<dbReference type="PROSITE" id="PS51123">
    <property type="entry name" value="OMPA_2"/>
    <property type="match status" value="1"/>
</dbReference>
<dbReference type="CDD" id="cd07185">
    <property type="entry name" value="OmpA_C-like"/>
    <property type="match status" value="1"/>
</dbReference>
<dbReference type="Gene3D" id="3.30.1330.60">
    <property type="entry name" value="OmpA-like domain"/>
    <property type="match status" value="1"/>
</dbReference>
<dbReference type="AlphaFoldDB" id="Q5NMT2"/>
<keyword evidence="14" id="KW-1185">Reference proteome</keyword>
<evidence type="ECO:0000256" key="2">
    <source>
        <dbReference type="ARBA" id="ARBA00022448"/>
    </source>
</evidence>
<dbReference type="EMBL" id="AE008692">
    <property type="protein sequence ID" value="AAV89978.2"/>
    <property type="molecule type" value="Genomic_DNA"/>
</dbReference>
<dbReference type="PANTHER" id="PTHR30329:SF21">
    <property type="entry name" value="LIPOPROTEIN YIAD-RELATED"/>
    <property type="match status" value="1"/>
</dbReference>
<evidence type="ECO:0000256" key="5">
    <source>
        <dbReference type="ARBA" id="ARBA00023065"/>
    </source>
</evidence>
<dbReference type="GO" id="GO:0009279">
    <property type="term" value="C:cell outer membrane"/>
    <property type="evidence" value="ECO:0007669"/>
    <property type="project" value="UniProtKB-SubCell"/>
</dbReference>
<dbReference type="Gene3D" id="2.40.160.20">
    <property type="match status" value="1"/>
</dbReference>
<feature type="compositionally biased region" description="Pro residues" evidence="10">
    <location>
        <begin position="222"/>
        <end position="248"/>
    </location>
</feature>
<feature type="region of interest" description="Disordered" evidence="10">
    <location>
        <begin position="219"/>
        <end position="248"/>
    </location>
</feature>
<evidence type="ECO:0000313" key="13">
    <source>
        <dbReference type="EMBL" id="AAV89978.2"/>
    </source>
</evidence>